<dbReference type="Gene3D" id="3.40.50.1000">
    <property type="entry name" value="HAD superfamily/HAD-like"/>
    <property type="match status" value="1"/>
</dbReference>
<comment type="caution">
    <text evidence="2">The sequence shown here is derived from an EMBL/GenBank/DDBJ whole genome shotgun (WGS) entry which is preliminary data.</text>
</comment>
<keyword evidence="3" id="KW-1185">Reference proteome</keyword>
<evidence type="ECO:0000313" key="3">
    <source>
        <dbReference type="Proteomes" id="UP000218023"/>
    </source>
</evidence>
<gene>
    <name evidence="2" type="ORF">CK240_14255</name>
</gene>
<protein>
    <submittedName>
        <fullName evidence="2">Haloacid dehalogenase</fullName>
    </submittedName>
</protein>
<dbReference type="Proteomes" id="UP000218023">
    <property type="component" value="Unassembled WGS sequence"/>
</dbReference>
<dbReference type="OrthoDB" id="9799365at2"/>
<sequence>MRLFACILAMAAAIGPAWAQDLPSWNEGPIKDAIIDFVTAATTEGGPGWVEPEDRIATFDNDGTLWTEHPVYFQFMFVSDRIRHLAPRHPEWKLQPPFKGILEGDTKAVAASGEHGVTELMAVTHAWMTAEAFEEIVSDWISTARHPRFDRPYDSLIYQPMVELMDYLRDNGFQTWIVSGGGADFMRPWADDAYGIPPQQIIGSQIAEDYQIIEGKPQFMRKPQVFFVDDGPGKPVGIHRHIGKRPVMAFGNSDGDYQMLEYTTSGDGPSLAMIVHHTDGDREYAYDRDTHIGRLDKAMTDAPAKGWHLIDMARDWSTIYPEP</sequence>
<dbReference type="AlphaFoldDB" id="A0A2A2GF81"/>
<feature type="chain" id="PRO_5013104473" evidence="1">
    <location>
        <begin position="20"/>
        <end position="323"/>
    </location>
</feature>
<dbReference type="InterPro" id="IPR023214">
    <property type="entry name" value="HAD_sf"/>
</dbReference>
<evidence type="ECO:0000313" key="2">
    <source>
        <dbReference type="EMBL" id="PAU96286.1"/>
    </source>
</evidence>
<dbReference type="Pfam" id="PF12710">
    <property type="entry name" value="HAD"/>
    <property type="match status" value="1"/>
</dbReference>
<name>A0A2A2GF81_9RHOB</name>
<reference evidence="2 3" key="1">
    <citation type="submission" date="2017-09" db="EMBL/GenBank/DDBJ databases">
        <title>Paracoccus alkalisoli sp. nov., isolated from saline alkaline soil.</title>
        <authorList>
            <person name="Dong X."/>
            <person name="Zhang G."/>
        </authorList>
    </citation>
    <scope>NUCLEOTIDE SEQUENCE [LARGE SCALE GENOMIC DNA]</scope>
    <source>
        <strain evidence="2 3">WN007</strain>
    </source>
</reference>
<dbReference type="EMBL" id="NSJZ01000016">
    <property type="protein sequence ID" value="PAU96286.1"/>
    <property type="molecule type" value="Genomic_DNA"/>
</dbReference>
<dbReference type="CDD" id="cd01427">
    <property type="entry name" value="HAD_like"/>
    <property type="match status" value="1"/>
</dbReference>
<feature type="signal peptide" evidence="1">
    <location>
        <begin position="1"/>
        <end position="19"/>
    </location>
</feature>
<organism evidence="2 3">
    <name type="scientific">Paracoccus salipaludis</name>
    <dbReference type="NCBI Taxonomy" id="2032623"/>
    <lineage>
        <taxon>Bacteria</taxon>
        <taxon>Pseudomonadati</taxon>
        <taxon>Pseudomonadota</taxon>
        <taxon>Alphaproteobacteria</taxon>
        <taxon>Rhodobacterales</taxon>
        <taxon>Paracoccaceae</taxon>
        <taxon>Paracoccus</taxon>
    </lineage>
</organism>
<dbReference type="InterPro" id="IPR036412">
    <property type="entry name" value="HAD-like_sf"/>
</dbReference>
<dbReference type="RefSeq" id="WP_095641007.1">
    <property type="nucleotide sequence ID" value="NZ_NSJZ01000016.1"/>
</dbReference>
<evidence type="ECO:0000256" key="1">
    <source>
        <dbReference type="SAM" id="SignalP"/>
    </source>
</evidence>
<dbReference type="SUPFAM" id="SSF56784">
    <property type="entry name" value="HAD-like"/>
    <property type="match status" value="1"/>
</dbReference>
<accession>A0A2A2GF81</accession>
<keyword evidence="1" id="KW-0732">Signal</keyword>
<proteinExistence type="predicted"/>